<proteinExistence type="predicted"/>
<feature type="non-terminal residue" evidence="1">
    <location>
        <position position="375"/>
    </location>
</feature>
<accession>A0A8J9Y6Q5</accession>
<sequence>MSLKPELVAIYRLEFYRKQKNWKLSSSRVNKKSSKKFPEKESILNVTYDVDNSEYKKEESNPHNIAFMESDSDKNVPSISNRASNQKRHLSLEHQEPVNIWPDVAIEKDQKLNKSSESNEKPRQNWAQNRLKQLQMAASLSDTDLVDDNGNLAKEYYDEGTECRSWSEQGLEWQYDCDDQMEKEGGLLDHGVVDDIWSYGIGSDVAGISCSPSYSNMFSECQQPGLLDNVPWTADVDEWDSTSVDSAGEFYRGADAAPHSSELDLSLPPCVATSDVSFATLSQLSTAQLVRAARLHACALRRLLVESGQRQKLRNALSLVHSALSFEDLPTKDIDLCVDRQTYTFTDKIVAGSHRQVALGGRGRGRGRLPRLGGE</sequence>
<dbReference type="OrthoDB" id="7479476at2759"/>
<organism evidence="1 2">
    <name type="scientific">Brenthis ino</name>
    <name type="common">lesser marbled fritillary</name>
    <dbReference type="NCBI Taxonomy" id="405034"/>
    <lineage>
        <taxon>Eukaryota</taxon>
        <taxon>Metazoa</taxon>
        <taxon>Ecdysozoa</taxon>
        <taxon>Arthropoda</taxon>
        <taxon>Hexapoda</taxon>
        <taxon>Insecta</taxon>
        <taxon>Pterygota</taxon>
        <taxon>Neoptera</taxon>
        <taxon>Endopterygota</taxon>
        <taxon>Lepidoptera</taxon>
        <taxon>Glossata</taxon>
        <taxon>Ditrysia</taxon>
        <taxon>Papilionoidea</taxon>
        <taxon>Nymphalidae</taxon>
        <taxon>Heliconiinae</taxon>
        <taxon>Argynnini</taxon>
        <taxon>Brenthis</taxon>
    </lineage>
</organism>
<reference evidence="1" key="1">
    <citation type="submission" date="2021-12" db="EMBL/GenBank/DDBJ databases">
        <authorList>
            <person name="Martin H S."/>
        </authorList>
    </citation>
    <scope>NUCLEOTIDE SEQUENCE</scope>
</reference>
<gene>
    <name evidence="1" type="ORF">BINO364_LOCUS3470</name>
</gene>
<protein>
    <submittedName>
        <fullName evidence="1">Uncharacterized protein</fullName>
    </submittedName>
</protein>
<name>A0A8J9Y6Q5_9NEOP</name>
<dbReference type="Proteomes" id="UP000838878">
    <property type="component" value="Chromosome 11"/>
</dbReference>
<dbReference type="EMBL" id="OV170231">
    <property type="protein sequence ID" value="CAH0716771.1"/>
    <property type="molecule type" value="Genomic_DNA"/>
</dbReference>
<dbReference type="AlphaFoldDB" id="A0A8J9Y6Q5"/>
<keyword evidence="2" id="KW-1185">Reference proteome</keyword>
<evidence type="ECO:0000313" key="1">
    <source>
        <dbReference type="EMBL" id="CAH0716771.1"/>
    </source>
</evidence>
<evidence type="ECO:0000313" key="2">
    <source>
        <dbReference type="Proteomes" id="UP000838878"/>
    </source>
</evidence>